<keyword evidence="3" id="KW-1185">Reference proteome</keyword>
<dbReference type="InterPro" id="IPR053781">
    <property type="entry name" value="F-box_AtFBL13-like"/>
</dbReference>
<gene>
    <name evidence="2" type="ORF">LUZ61_004630</name>
</gene>
<accession>A0AAD5ZN24</accession>
<comment type="caution">
    <text evidence="2">The sequence shown here is derived from an EMBL/GenBank/DDBJ whole genome shotgun (WGS) entry which is preliminary data.</text>
</comment>
<dbReference type="Pfam" id="PF00646">
    <property type="entry name" value="F-box"/>
    <property type="match status" value="1"/>
</dbReference>
<evidence type="ECO:0000259" key="1">
    <source>
        <dbReference type="PROSITE" id="PS50181"/>
    </source>
</evidence>
<protein>
    <recommendedName>
        <fullName evidence="1">F-box domain-containing protein</fullName>
    </recommendedName>
</protein>
<dbReference type="EMBL" id="JAMRDG010000001">
    <property type="protein sequence ID" value="KAJ3700925.1"/>
    <property type="molecule type" value="Genomic_DNA"/>
</dbReference>
<proteinExistence type="predicted"/>
<reference evidence="2 3" key="1">
    <citation type="journal article" date="2022" name="Cell">
        <title>Repeat-based holocentromeres influence genome architecture and karyotype evolution.</title>
        <authorList>
            <person name="Hofstatter P.G."/>
            <person name="Thangavel G."/>
            <person name="Lux T."/>
            <person name="Neumann P."/>
            <person name="Vondrak T."/>
            <person name="Novak P."/>
            <person name="Zhang M."/>
            <person name="Costa L."/>
            <person name="Castellani M."/>
            <person name="Scott A."/>
            <person name="Toegelov H."/>
            <person name="Fuchs J."/>
            <person name="Mata-Sucre Y."/>
            <person name="Dias Y."/>
            <person name="Vanzela A.L.L."/>
            <person name="Huettel B."/>
            <person name="Almeida C.C.S."/>
            <person name="Simkova H."/>
            <person name="Souza G."/>
            <person name="Pedrosa-Harand A."/>
            <person name="Macas J."/>
            <person name="Mayer K.F.X."/>
            <person name="Houben A."/>
            <person name="Marques A."/>
        </authorList>
    </citation>
    <scope>NUCLEOTIDE SEQUENCE [LARGE SCALE GENOMIC DNA]</scope>
    <source>
        <strain evidence="2">RhyTen1mFocal</strain>
    </source>
</reference>
<name>A0AAD5ZN24_9POAL</name>
<sequence>MAGEDRISALPEETEVSILSLLSITDAVRTSVLSRSWRHLWTLLSGLDVDRTFIGALDCENTTLRRTEIAHRILSSLRGPIRHFSLLYYYIPNQLVSFHHFLDLIFQKGDLWNLSLTARGQDIQSLIEGSKKLTHIQFSLHPEDGAPPLSVAFNCPLLKYLRFDFFMDAAEARIISAPCLETANVNARIWLDPSLEELVWVGAAALKFMADIAQVSHLSLDFDVFK</sequence>
<organism evidence="2 3">
    <name type="scientific">Rhynchospora tenuis</name>
    <dbReference type="NCBI Taxonomy" id="198213"/>
    <lineage>
        <taxon>Eukaryota</taxon>
        <taxon>Viridiplantae</taxon>
        <taxon>Streptophyta</taxon>
        <taxon>Embryophyta</taxon>
        <taxon>Tracheophyta</taxon>
        <taxon>Spermatophyta</taxon>
        <taxon>Magnoliopsida</taxon>
        <taxon>Liliopsida</taxon>
        <taxon>Poales</taxon>
        <taxon>Cyperaceae</taxon>
        <taxon>Cyperoideae</taxon>
        <taxon>Rhynchosporeae</taxon>
        <taxon>Rhynchospora</taxon>
    </lineage>
</organism>
<dbReference type="PANTHER" id="PTHR32212">
    <property type="entry name" value="CYCLIN-LIKE F-BOX"/>
    <property type="match status" value="1"/>
</dbReference>
<dbReference type="AlphaFoldDB" id="A0AAD5ZN24"/>
<evidence type="ECO:0000313" key="3">
    <source>
        <dbReference type="Proteomes" id="UP001210211"/>
    </source>
</evidence>
<dbReference type="Proteomes" id="UP001210211">
    <property type="component" value="Unassembled WGS sequence"/>
</dbReference>
<feature type="domain" description="F-box" evidence="1">
    <location>
        <begin position="4"/>
        <end position="56"/>
    </location>
</feature>
<dbReference type="InterPro" id="IPR001810">
    <property type="entry name" value="F-box_dom"/>
</dbReference>
<dbReference type="CDD" id="cd22160">
    <property type="entry name" value="F-box_AtFBL13-like"/>
    <property type="match status" value="1"/>
</dbReference>
<dbReference type="InterPro" id="IPR036047">
    <property type="entry name" value="F-box-like_dom_sf"/>
</dbReference>
<evidence type="ECO:0000313" key="2">
    <source>
        <dbReference type="EMBL" id="KAJ3700925.1"/>
    </source>
</evidence>
<dbReference type="SUPFAM" id="SSF81383">
    <property type="entry name" value="F-box domain"/>
    <property type="match status" value="1"/>
</dbReference>
<dbReference type="PROSITE" id="PS50181">
    <property type="entry name" value="FBOX"/>
    <property type="match status" value="1"/>
</dbReference>
<dbReference type="PANTHER" id="PTHR32212:SF234">
    <property type="entry name" value="F-BOX_LRR-REPEAT PROTEIN 13-LIKE"/>
    <property type="match status" value="1"/>
</dbReference>
<dbReference type="Gene3D" id="1.20.1280.50">
    <property type="match status" value="1"/>
</dbReference>